<feature type="domain" description="Fe2OG dioxygenase" evidence="6">
    <location>
        <begin position="184"/>
        <end position="298"/>
    </location>
</feature>
<proteinExistence type="inferred from homology"/>
<evidence type="ECO:0000313" key="7">
    <source>
        <dbReference type="EMBL" id="THU87525.1"/>
    </source>
</evidence>
<dbReference type="AlphaFoldDB" id="A0A4V4HDN0"/>
<dbReference type="Pfam" id="PF03171">
    <property type="entry name" value="2OG-FeII_Oxy"/>
    <property type="match status" value="1"/>
</dbReference>
<dbReference type="InterPro" id="IPR005123">
    <property type="entry name" value="Oxoglu/Fe-dep_dioxygenase_dom"/>
</dbReference>
<dbReference type="GO" id="GO:0046872">
    <property type="term" value="F:metal ion binding"/>
    <property type="evidence" value="ECO:0007669"/>
    <property type="project" value="UniProtKB-KW"/>
</dbReference>
<dbReference type="InterPro" id="IPR026992">
    <property type="entry name" value="DIOX_N"/>
</dbReference>
<evidence type="ECO:0000256" key="4">
    <source>
        <dbReference type="ARBA" id="ARBA00023004"/>
    </source>
</evidence>
<dbReference type="PROSITE" id="PS51471">
    <property type="entry name" value="FE2OG_OXY"/>
    <property type="match status" value="1"/>
</dbReference>
<keyword evidence="8" id="KW-1185">Reference proteome</keyword>
<evidence type="ECO:0000256" key="5">
    <source>
        <dbReference type="RuleBase" id="RU003682"/>
    </source>
</evidence>
<organism evidence="7 8">
    <name type="scientific">Dendrothele bispora (strain CBS 962.96)</name>
    <dbReference type="NCBI Taxonomy" id="1314807"/>
    <lineage>
        <taxon>Eukaryota</taxon>
        <taxon>Fungi</taxon>
        <taxon>Dikarya</taxon>
        <taxon>Basidiomycota</taxon>
        <taxon>Agaricomycotina</taxon>
        <taxon>Agaricomycetes</taxon>
        <taxon>Agaricomycetidae</taxon>
        <taxon>Agaricales</taxon>
        <taxon>Agaricales incertae sedis</taxon>
        <taxon>Dendrothele</taxon>
    </lineage>
</organism>
<gene>
    <name evidence="7" type="ORF">K435DRAFT_730679</name>
</gene>
<evidence type="ECO:0000256" key="1">
    <source>
        <dbReference type="ARBA" id="ARBA00008056"/>
    </source>
</evidence>
<dbReference type="EMBL" id="ML179447">
    <property type="protein sequence ID" value="THU87525.1"/>
    <property type="molecule type" value="Genomic_DNA"/>
</dbReference>
<dbReference type="InterPro" id="IPR027443">
    <property type="entry name" value="IPNS-like_sf"/>
</dbReference>
<dbReference type="Proteomes" id="UP000297245">
    <property type="component" value="Unassembled WGS sequence"/>
</dbReference>
<reference evidence="7 8" key="1">
    <citation type="journal article" date="2019" name="Nat. Ecol. Evol.">
        <title>Megaphylogeny resolves global patterns of mushroom evolution.</title>
        <authorList>
            <person name="Varga T."/>
            <person name="Krizsan K."/>
            <person name="Foldi C."/>
            <person name="Dima B."/>
            <person name="Sanchez-Garcia M."/>
            <person name="Sanchez-Ramirez S."/>
            <person name="Szollosi G.J."/>
            <person name="Szarkandi J.G."/>
            <person name="Papp V."/>
            <person name="Albert L."/>
            <person name="Andreopoulos W."/>
            <person name="Angelini C."/>
            <person name="Antonin V."/>
            <person name="Barry K.W."/>
            <person name="Bougher N.L."/>
            <person name="Buchanan P."/>
            <person name="Buyck B."/>
            <person name="Bense V."/>
            <person name="Catcheside P."/>
            <person name="Chovatia M."/>
            <person name="Cooper J."/>
            <person name="Damon W."/>
            <person name="Desjardin D."/>
            <person name="Finy P."/>
            <person name="Geml J."/>
            <person name="Haridas S."/>
            <person name="Hughes K."/>
            <person name="Justo A."/>
            <person name="Karasinski D."/>
            <person name="Kautmanova I."/>
            <person name="Kiss B."/>
            <person name="Kocsube S."/>
            <person name="Kotiranta H."/>
            <person name="LaButti K.M."/>
            <person name="Lechner B.E."/>
            <person name="Liimatainen K."/>
            <person name="Lipzen A."/>
            <person name="Lukacs Z."/>
            <person name="Mihaltcheva S."/>
            <person name="Morgado L.N."/>
            <person name="Niskanen T."/>
            <person name="Noordeloos M.E."/>
            <person name="Ohm R.A."/>
            <person name="Ortiz-Santana B."/>
            <person name="Ovrebo C."/>
            <person name="Racz N."/>
            <person name="Riley R."/>
            <person name="Savchenko A."/>
            <person name="Shiryaev A."/>
            <person name="Soop K."/>
            <person name="Spirin V."/>
            <person name="Szebenyi C."/>
            <person name="Tomsovsky M."/>
            <person name="Tulloss R.E."/>
            <person name="Uehling J."/>
            <person name="Grigoriev I.V."/>
            <person name="Vagvolgyi C."/>
            <person name="Papp T."/>
            <person name="Martin F.M."/>
            <person name="Miettinen O."/>
            <person name="Hibbett D.S."/>
            <person name="Nagy L.G."/>
        </authorList>
    </citation>
    <scope>NUCLEOTIDE SEQUENCE [LARGE SCALE GENOMIC DNA]</scope>
    <source>
        <strain evidence="7 8">CBS 962.96</strain>
    </source>
</reference>
<evidence type="ECO:0000259" key="6">
    <source>
        <dbReference type="PROSITE" id="PS51471"/>
    </source>
</evidence>
<protein>
    <submittedName>
        <fullName evidence="7">Thymine dioxygenase</fullName>
    </submittedName>
</protein>
<keyword evidence="3 5" id="KW-0560">Oxidoreductase</keyword>
<evidence type="ECO:0000256" key="2">
    <source>
        <dbReference type="ARBA" id="ARBA00022723"/>
    </source>
</evidence>
<dbReference type="SUPFAM" id="SSF51197">
    <property type="entry name" value="Clavaminate synthase-like"/>
    <property type="match status" value="1"/>
</dbReference>
<dbReference type="Gene3D" id="2.60.120.330">
    <property type="entry name" value="B-lactam Antibiotic, Isopenicillin N Synthase, Chain"/>
    <property type="match status" value="1"/>
</dbReference>
<name>A0A4V4HDN0_DENBC</name>
<dbReference type="GO" id="GO:0051213">
    <property type="term" value="F:dioxygenase activity"/>
    <property type="evidence" value="ECO:0007669"/>
    <property type="project" value="UniProtKB-KW"/>
</dbReference>
<comment type="similarity">
    <text evidence="1 5">Belongs to the iron/ascorbate-dependent oxidoreductase family.</text>
</comment>
<dbReference type="InterPro" id="IPR044861">
    <property type="entry name" value="IPNS-like_FE2OG_OXY"/>
</dbReference>
<keyword evidence="7" id="KW-0223">Dioxygenase</keyword>
<dbReference type="PANTHER" id="PTHR10209:SF881">
    <property type="entry name" value="FI07970P-RELATED"/>
    <property type="match status" value="1"/>
</dbReference>
<evidence type="ECO:0000256" key="3">
    <source>
        <dbReference type="ARBA" id="ARBA00023002"/>
    </source>
</evidence>
<dbReference type="OrthoDB" id="288590at2759"/>
<keyword evidence="4 5" id="KW-0408">Iron</keyword>
<keyword evidence="2 5" id="KW-0479">Metal-binding</keyword>
<evidence type="ECO:0000313" key="8">
    <source>
        <dbReference type="Proteomes" id="UP000297245"/>
    </source>
</evidence>
<dbReference type="PANTHER" id="PTHR10209">
    <property type="entry name" value="OXIDOREDUCTASE, 2OG-FE II OXYGENASE FAMILY PROTEIN"/>
    <property type="match status" value="1"/>
</dbReference>
<accession>A0A4V4HDN0</accession>
<sequence>MASFHLGSQSDIQIIDFKPFLDGSNKTEVAKAILDSFKETGFVYLVNHGVPQNKIDGMFEWSKRFFAQPVETKKLAPHPPIGTHHRGYSHIGMESVSQHVYDTNEQKKLRAKSGGDMKESFECGREDDKIQPNIWLPEGVLPGFQEACLDFFWLCREVVMDILRALEVGFDLTEGYLTKFHTQTDNQLRLLHYPSVPTESLEKDEIVRISAHSDYGSITLLFQDDIGGLEIEDPKKPGSFKPATPVPGSMIVNAGDCMARWSNDIIRSTVHRVRAPPNLQTKDGMTPERYSIPYFCSSNFDDVVDCLPGTFSDEKPKKYEPISGGEYFMKRLATAY</sequence>
<dbReference type="Pfam" id="PF14226">
    <property type="entry name" value="DIOX_N"/>
    <property type="match status" value="1"/>
</dbReference>
<dbReference type="PRINTS" id="PR00682">
    <property type="entry name" value="IPNSYNTHASE"/>
</dbReference>